<sequence length="177" mass="19665">MGSAIGRLRVLHRVLLMFEVRLAVGEDEGLIVAGRFMILVLRASLFSHSSWIWAKEMAALNVYGCRALTSPVVGSYRGSDGGGLRLQGWFRIAVDDSNGFGRDWVWMQQVVPKVVQQNFFVKGGAVDAAVWGCCIAVRGFGDRGLGLEGWLRVAVDGDNRFDRDWVWMHLVVPKVVQ</sequence>
<gene>
    <name evidence="1" type="ORF">B296_00014926</name>
</gene>
<comment type="caution">
    <text evidence="1">The sequence shown here is derived from an EMBL/GenBank/DDBJ whole genome shotgun (WGS) entry which is preliminary data.</text>
</comment>
<dbReference type="EMBL" id="AMZH03003460">
    <property type="protein sequence ID" value="RRT72248.1"/>
    <property type="molecule type" value="Genomic_DNA"/>
</dbReference>
<reference evidence="1 2" key="1">
    <citation type="journal article" date="2014" name="Agronomy (Basel)">
        <title>A Draft Genome Sequence for Ensete ventricosum, the Drought-Tolerant Tree Against Hunger.</title>
        <authorList>
            <person name="Harrison J."/>
            <person name="Moore K.A."/>
            <person name="Paszkiewicz K."/>
            <person name="Jones T."/>
            <person name="Grant M."/>
            <person name="Ambacheew D."/>
            <person name="Muzemil S."/>
            <person name="Studholme D.J."/>
        </authorList>
    </citation>
    <scope>NUCLEOTIDE SEQUENCE [LARGE SCALE GENOMIC DNA]</scope>
</reference>
<evidence type="ECO:0000313" key="1">
    <source>
        <dbReference type="EMBL" id="RRT72248.1"/>
    </source>
</evidence>
<organism evidence="1 2">
    <name type="scientific">Ensete ventricosum</name>
    <name type="common">Abyssinian banana</name>
    <name type="synonym">Musa ensete</name>
    <dbReference type="NCBI Taxonomy" id="4639"/>
    <lineage>
        <taxon>Eukaryota</taxon>
        <taxon>Viridiplantae</taxon>
        <taxon>Streptophyta</taxon>
        <taxon>Embryophyta</taxon>
        <taxon>Tracheophyta</taxon>
        <taxon>Spermatophyta</taxon>
        <taxon>Magnoliopsida</taxon>
        <taxon>Liliopsida</taxon>
        <taxon>Zingiberales</taxon>
        <taxon>Musaceae</taxon>
        <taxon>Ensete</taxon>
    </lineage>
</organism>
<accession>A0A427A7X3</accession>
<proteinExistence type="predicted"/>
<name>A0A427A7X3_ENSVE</name>
<dbReference type="AlphaFoldDB" id="A0A427A7X3"/>
<dbReference type="Proteomes" id="UP000287651">
    <property type="component" value="Unassembled WGS sequence"/>
</dbReference>
<protein>
    <submittedName>
        <fullName evidence="1">Uncharacterized protein</fullName>
    </submittedName>
</protein>
<evidence type="ECO:0000313" key="2">
    <source>
        <dbReference type="Proteomes" id="UP000287651"/>
    </source>
</evidence>